<proteinExistence type="predicted"/>
<gene>
    <name evidence="2" type="ORF">PI95_028640</name>
</gene>
<protein>
    <submittedName>
        <fullName evidence="2">DUF5357 domain-containing protein</fullName>
    </submittedName>
</protein>
<name>A0A846HH05_9CYAN</name>
<dbReference type="NCBIfam" id="NF037953">
    <property type="entry name" value="frad"/>
    <property type="match status" value="1"/>
</dbReference>
<keyword evidence="1" id="KW-1133">Transmembrane helix</keyword>
<feature type="transmembrane region" description="Helical" evidence="1">
    <location>
        <begin position="83"/>
        <end position="104"/>
    </location>
</feature>
<dbReference type="EMBL" id="JTCM02000107">
    <property type="protein sequence ID" value="NEU76373.1"/>
    <property type="molecule type" value="Genomic_DNA"/>
</dbReference>
<organism evidence="2 3">
    <name type="scientific">Hassallia byssoidea VB512170</name>
    <dbReference type="NCBI Taxonomy" id="1304833"/>
    <lineage>
        <taxon>Bacteria</taxon>
        <taxon>Bacillati</taxon>
        <taxon>Cyanobacteriota</taxon>
        <taxon>Cyanophyceae</taxon>
        <taxon>Nostocales</taxon>
        <taxon>Tolypothrichaceae</taxon>
        <taxon>Hassallia</taxon>
    </lineage>
</organism>
<keyword evidence="1" id="KW-0812">Transmembrane</keyword>
<evidence type="ECO:0000313" key="3">
    <source>
        <dbReference type="Proteomes" id="UP000031549"/>
    </source>
</evidence>
<comment type="caution">
    <text evidence="2">The sequence shown here is derived from an EMBL/GenBank/DDBJ whole genome shotgun (WGS) entry which is preliminary data.</text>
</comment>
<dbReference type="InterPro" id="IPR020360">
    <property type="entry name" value="Uncharacterised_alr2393"/>
</dbReference>
<dbReference type="Proteomes" id="UP000031549">
    <property type="component" value="Unassembled WGS sequence"/>
</dbReference>
<keyword evidence="1" id="KW-0472">Membrane</keyword>
<evidence type="ECO:0000313" key="2">
    <source>
        <dbReference type="EMBL" id="NEU76373.1"/>
    </source>
</evidence>
<keyword evidence="3" id="KW-1185">Reference proteome</keyword>
<accession>A0A846HH05</accession>
<feature type="transmembrane region" description="Helical" evidence="1">
    <location>
        <begin position="33"/>
        <end position="52"/>
    </location>
</feature>
<reference evidence="2 3" key="1">
    <citation type="journal article" date="2015" name="Genome Announc.">
        <title>Draft Genome Sequence of Cyanobacterium Hassallia byssoidea Strain VB512170, Isolated from Monuments in India.</title>
        <authorList>
            <person name="Singh D."/>
            <person name="Chandrababunaidu M.M."/>
            <person name="Panda A."/>
            <person name="Sen D."/>
            <person name="Bhattacharyya S."/>
            <person name="Adhikary S.P."/>
            <person name="Tripathy S."/>
        </authorList>
    </citation>
    <scope>NUCLEOTIDE SEQUENCE [LARGE SCALE GENOMIC DNA]</scope>
    <source>
        <strain evidence="2 3">VB512170</strain>
    </source>
</reference>
<dbReference type="Pfam" id="PF17310">
    <property type="entry name" value="DUF5357"/>
    <property type="match status" value="1"/>
</dbReference>
<dbReference type="AlphaFoldDB" id="A0A846HH05"/>
<evidence type="ECO:0000256" key="1">
    <source>
        <dbReference type="SAM" id="Phobius"/>
    </source>
</evidence>
<feature type="transmembrane region" description="Helical" evidence="1">
    <location>
        <begin position="59"/>
        <end position="77"/>
    </location>
</feature>
<dbReference type="RefSeq" id="WP_039740040.1">
    <property type="nucleotide sequence ID" value="NZ_JTCM02000107.1"/>
</dbReference>
<sequence length="343" mass="38906">MNFLFLKDLFGVFKFLEGVYERVRRLLVPPKAYSWQTLIYLSIFSWFASSLAVGYIKDVISFFGWLFLIAGTSWYTTDDPLRIPGTFMPVGAVITGFLVSVFAFGQGEDVITPRTIVLWPTISALITAIPEFFEGSGTDVQTQIPKPEIRQRLIVMVASCMILSCWIQFYFVMDNWLRQYPSLQADNFKQSTFVIRTESPEKIPTNGVVILDKLQPLVEEQIAGRPWSQVERWLINADQQVGNLGRRVIERNLAKYEEKELWVVRPRVVNTKSGYTLDLLSIWTGPSSNPRGFYLKKSCRVDPIAARANSSIANVSKPDKATVAEIECDRLPKFIAGSPPAQQ</sequence>
<feature type="transmembrane region" description="Helical" evidence="1">
    <location>
        <begin position="153"/>
        <end position="173"/>
    </location>
</feature>